<sequence length="413" mass="46259">MPRSVPTEFRRNKAIATGLLLVTTAIFVATLLVPSPPSWVLFIRAVAEAGMIGGLADWFAVEALFRHPLGIPIPHTALLPKSKNRVAQNVGEFIAKHFLKPDLIRQKLFDVNVGAAVKDWLLVPENTRLVSQKAAFVLKSNLHETGPSEPRAFFKLMLRSLLMRPQREVFFNRMIAKLMASDLRNDVIDYALRTVKSLIDDSRDSVAQLVQDRSRWWIASTADRRFSQMLIDEMIKMIDELLDHKSALRTQFDGAMTGFTTDPKQSANIGRTVQGVLLQLVDSDEFDEIVATFIRGLKRSLDEDLQNDTGHTTRFIENTLLAMAQKLDANPDDLATLNDELSNAAGEFVERLSSTASEFISSTIKTWDEVEMVELFENQVGSDLQFIRMNGTLLGGLIGGVLFFLSEALQHLM</sequence>
<evidence type="ECO:0000313" key="3">
    <source>
        <dbReference type="Proteomes" id="UP000634455"/>
    </source>
</evidence>
<protein>
    <submittedName>
        <fullName evidence="2">Membrane protein</fullName>
    </submittedName>
</protein>
<dbReference type="PANTHER" id="PTHR38442">
    <property type="entry name" value="INNER MEMBRANE PROTEIN-RELATED"/>
    <property type="match status" value="1"/>
</dbReference>
<proteinExistence type="predicted"/>
<reference evidence="3" key="1">
    <citation type="journal article" date="2019" name="Int. J. Syst. Evol. Microbiol.">
        <title>The Global Catalogue of Microorganisms (GCM) 10K type strain sequencing project: providing services to taxonomists for standard genome sequencing and annotation.</title>
        <authorList>
            <consortium name="The Broad Institute Genomics Platform"/>
            <consortium name="The Broad Institute Genome Sequencing Center for Infectious Disease"/>
            <person name="Wu L."/>
            <person name="Ma J."/>
        </authorList>
    </citation>
    <scope>NUCLEOTIDE SEQUENCE [LARGE SCALE GENOMIC DNA]</scope>
    <source>
        <strain evidence="3">KCTC 32465</strain>
    </source>
</reference>
<dbReference type="InterPro" id="IPR007383">
    <property type="entry name" value="DUF445"/>
</dbReference>
<dbReference type="RefSeq" id="WP_189638938.1">
    <property type="nucleotide sequence ID" value="NZ_BMZF01000001.1"/>
</dbReference>
<dbReference type="EMBL" id="BMZF01000001">
    <property type="protein sequence ID" value="GHA43025.1"/>
    <property type="molecule type" value="Genomic_DNA"/>
</dbReference>
<keyword evidence="1" id="KW-1133">Transmembrane helix</keyword>
<name>A0ABQ3CTC2_9RHOB</name>
<dbReference type="Proteomes" id="UP000634455">
    <property type="component" value="Unassembled WGS sequence"/>
</dbReference>
<evidence type="ECO:0000256" key="1">
    <source>
        <dbReference type="SAM" id="Phobius"/>
    </source>
</evidence>
<accession>A0ABQ3CTC2</accession>
<keyword evidence="1" id="KW-0472">Membrane</keyword>
<keyword evidence="1" id="KW-0812">Transmembrane</keyword>
<keyword evidence="3" id="KW-1185">Reference proteome</keyword>
<feature type="transmembrane region" description="Helical" evidence="1">
    <location>
        <begin position="12"/>
        <end position="33"/>
    </location>
</feature>
<dbReference type="Pfam" id="PF04286">
    <property type="entry name" value="DUF445"/>
    <property type="match status" value="1"/>
</dbReference>
<comment type="caution">
    <text evidence="2">The sequence shown here is derived from an EMBL/GenBank/DDBJ whole genome shotgun (WGS) entry which is preliminary data.</text>
</comment>
<evidence type="ECO:0000313" key="2">
    <source>
        <dbReference type="EMBL" id="GHA43025.1"/>
    </source>
</evidence>
<dbReference type="PANTHER" id="PTHR38442:SF1">
    <property type="entry name" value="INNER MEMBRANE PROTEIN"/>
    <property type="match status" value="1"/>
</dbReference>
<organism evidence="2 3">
    <name type="scientific">Paramylibacter ulvae</name>
    <dbReference type="NCBI Taxonomy" id="1651968"/>
    <lineage>
        <taxon>Bacteria</taxon>
        <taxon>Pseudomonadati</taxon>
        <taxon>Pseudomonadota</taxon>
        <taxon>Alphaproteobacteria</taxon>
        <taxon>Rhodobacterales</taxon>
        <taxon>Paracoccaceae</taxon>
        <taxon>Paramylibacter</taxon>
    </lineage>
</organism>
<gene>
    <name evidence="2" type="ORF">GCM10008927_04490</name>
</gene>